<keyword evidence="7 9" id="KW-0539">Nucleus</keyword>
<evidence type="ECO:0000256" key="2">
    <source>
        <dbReference type="ARBA" id="ARBA00008782"/>
    </source>
</evidence>
<evidence type="ECO:0000256" key="5">
    <source>
        <dbReference type="ARBA" id="ARBA00023159"/>
    </source>
</evidence>
<comment type="subunit">
    <text evidence="9">Component of the Mediator complex.</text>
</comment>
<evidence type="ECO:0000313" key="10">
    <source>
        <dbReference type="EMBL" id="PRQ75994.1"/>
    </source>
</evidence>
<dbReference type="AlphaFoldDB" id="A0A2T0ADC9"/>
<comment type="similarity">
    <text evidence="2 9">Belongs to the Mediator complex subunit 5 family.</text>
</comment>
<proteinExistence type="inferred from homology"/>
<comment type="subcellular location">
    <subcellularLocation>
        <location evidence="1 9">Nucleus</location>
    </subcellularLocation>
</comment>
<evidence type="ECO:0000256" key="7">
    <source>
        <dbReference type="ARBA" id="ARBA00023242"/>
    </source>
</evidence>
<keyword evidence="4 9" id="KW-0805">Transcription regulation</keyword>
<dbReference type="GO" id="GO:0006357">
    <property type="term" value="P:regulation of transcription by RNA polymerase II"/>
    <property type="evidence" value="ECO:0007669"/>
    <property type="project" value="InterPro"/>
</dbReference>
<protein>
    <recommendedName>
        <fullName evidence="3 9">Mediator of RNA polymerase II transcription subunit 5</fullName>
    </recommendedName>
    <alternativeName>
        <fullName evidence="8 9">Mediator complex subunit 5</fullName>
    </alternativeName>
</protein>
<dbReference type="GO" id="GO:0016592">
    <property type="term" value="C:mediator complex"/>
    <property type="evidence" value="ECO:0007669"/>
    <property type="project" value="InterPro"/>
</dbReference>
<evidence type="ECO:0000256" key="1">
    <source>
        <dbReference type="ARBA" id="ARBA00004123"/>
    </source>
</evidence>
<gene>
    <name evidence="9" type="primary">MED5</name>
    <name evidence="10" type="ORF">AAT19DRAFT_13016</name>
</gene>
<dbReference type="OrthoDB" id="2523550at2759"/>
<comment type="function">
    <text evidence="9">Component of the Mediator complex, a coactivator involved in the regulated transcription of nearly all RNA polymerase II-dependent genes. Mediator functions as a bridge to convey information from gene-specific regulatory proteins to the basal RNA polymerase II transcription machinery. Mediator is recruited to promoters by direct interactions with regulatory proteins and serves as a scaffold for the assembly of a functional preinitiation complex with RNA polymerase II and the general transcription factors.</text>
</comment>
<dbReference type="PANTHER" id="PTHR35784:SF1">
    <property type="entry name" value="MEDIATOR OF RNA POLYMERASE II TRANSCRIPTION SUBUNIT 5"/>
    <property type="match status" value="1"/>
</dbReference>
<dbReference type="GO" id="GO:0003712">
    <property type="term" value="F:transcription coregulator activity"/>
    <property type="evidence" value="ECO:0007669"/>
    <property type="project" value="InterPro"/>
</dbReference>
<dbReference type="EMBL" id="LCTV02000003">
    <property type="protein sequence ID" value="PRQ75994.1"/>
    <property type="molecule type" value="Genomic_DNA"/>
</dbReference>
<sequence length="951" mass="102215">MTLDSRSRSIDAVTRACYARGLPSSTLVSLVMDAAQAGELSKEDAEHDVTHSLLSLLADSPFPPPLLAQYIQAALGNADLARPGYVASIVASRVPALALPAAEVAFSAINQTLASAPSQPSYASDTPAETAQAVELALNSLLPLILSSPTSALETIRYLSYFLSHLPHRLTKEKVDAAQIESCAKRVGIAIEAVANVGSKDAPVLAKLRQDLEALRRKLTPRGRRRVPSSVDLDEFDEIEGLRIPYGDVALLVSRMLSNPFLPTQQLQSSLLALIRYRTAQSTFRKSTPQKALVLLLVEVLGGLIQTLQDAKRADVVLESLLFGKVPHVLKSLTTANGLDKLPEALAAALRLMQGRLAKATSDGRKDMDSSVPSVFSQFVAACCQSDLLLPDIGASLARDVDVSELQPVMIEDYQHRLAAGSIDDLKQVLDEAVHSYAPQQTIASAVASLFAAKAQSADLAGLADLCDALAESKDAMSVIFLHVEPRELLRPVRQVLDSFDTTQENSDDVNPIERYGSLVLFVQLVVSRFKLLDNLAYHLDSSSSFVATWLPSASAVYAVSTMTDDERNAVSGWIGALFGEGISDDLMHATNPRTLLRVAPTILKQSLKARQAGIVDMDSLRDALSYFLQELLRFTLPGVLKWLIAEIEQTPPSSQQNSMLDLLQVLVFSDALPPAVLELVALDLARLLLSPAFASNVPSSVDIARLRKTIAPYRPLPPAIQATVVDEHAAFGATSKPILSGAPSTEGEEVVATAIPPLYDSLRLSLRASKTPVSFFSCTFLPPIFALLANTPTIATAAYSRLERYAAAVLAAPDSNGRPLIVALIWHLTPEELAEWDLRMLPAGTADGLVAGETERMQVNLLGDAIAGAFVLVTGEGEADSSSSSTQTTSAAPDELARRVQEIRRTRKSNRLGAQDDEEQTTALDAFLDRLLSWPAVFEASPRLAALAEN</sequence>
<organism evidence="10 11">
    <name type="scientific">Rhodotorula toruloides</name>
    <name type="common">Yeast</name>
    <name type="synonym">Rhodosporidium toruloides</name>
    <dbReference type="NCBI Taxonomy" id="5286"/>
    <lineage>
        <taxon>Eukaryota</taxon>
        <taxon>Fungi</taxon>
        <taxon>Dikarya</taxon>
        <taxon>Basidiomycota</taxon>
        <taxon>Pucciniomycotina</taxon>
        <taxon>Microbotryomycetes</taxon>
        <taxon>Sporidiobolales</taxon>
        <taxon>Sporidiobolaceae</taxon>
        <taxon>Rhodotorula</taxon>
    </lineage>
</organism>
<evidence type="ECO:0000256" key="8">
    <source>
        <dbReference type="ARBA" id="ARBA00031256"/>
    </source>
</evidence>
<dbReference type="PANTHER" id="PTHR35784">
    <property type="entry name" value="MEDIATOR OF RNA POLYMERASE II TRANSCRIPTION SUBUNIT 5"/>
    <property type="match status" value="1"/>
</dbReference>
<dbReference type="InterPro" id="IPR014801">
    <property type="entry name" value="Mediator_Med5_fun"/>
</dbReference>
<keyword evidence="5 9" id="KW-0010">Activator</keyword>
<name>A0A2T0ADC9_RHOTO</name>
<evidence type="ECO:0000256" key="9">
    <source>
        <dbReference type="RuleBase" id="RU364142"/>
    </source>
</evidence>
<evidence type="ECO:0000256" key="6">
    <source>
        <dbReference type="ARBA" id="ARBA00023163"/>
    </source>
</evidence>
<dbReference type="Pfam" id="PF08689">
    <property type="entry name" value="Med5"/>
    <property type="match status" value="1"/>
</dbReference>
<evidence type="ECO:0000313" key="11">
    <source>
        <dbReference type="Proteomes" id="UP000239560"/>
    </source>
</evidence>
<accession>A0A2T0ADC9</accession>
<keyword evidence="6 9" id="KW-0804">Transcription</keyword>
<evidence type="ECO:0000256" key="3">
    <source>
        <dbReference type="ARBA" id="ARBA00020628"/>
    </source>
</evidence>
<comment type="caution">
    <text evidence="10">The sequence shown here is derived from an EMBL/GenBank/DDBJ whole genome shotgun (WGS) entry which is preliminary data.</text>
</comment>
<evidence type="ECO:0000256" key="4">
    <source>
        <dbReference type="ARBA" id="ARBA00023015"/>
    </source>
</evidence>
<dbReference type="Proteomes" id="UP000239560">
    <property type="component" value="Unassembled WGS sequence"/>
</dbReference>
<reference evidence="10 11" key="1">
    <citation type="journal article" date="2018" name="Elife">
        <title>Functional genomics of lipid metabolism in the oleaginous yeast Rhodosporidium toruloides.</title>
        <authorList>
            <person name="Coradetti S.T."/>
            <person name="Pinel D."/>
            <person name="Geiselman G."/>
            <person name="Ito M."/>
            <person name="Mondo S."/>
            <person name="Reilly M.C."/>
            <person name="Cheng Y.F."/>
            <person name="Bauer S."/>
            <person name="Grigoriev I."/>
            <person name="Gladden J.M."/>
            <person name="Simmons B.A."/>
            <person name="Brem R."/>
            <person name="Arkin A.P."/>
            <person name="Skerker J.M."/>
        </authorList>
    </citation>
    <scope>NUCLEOTIDE SEQUENCE [LARGE SCALE GENOMIC DNA]</scope>
    <source>
        <strain evidence="10 11">NBRC 0880</strain>
    </source>
</reference>